<dbReference type="GO" id="GO:0003676">
    <property type="term" value="F:nucleic acid binding"/>
    <property type="evidence" value="ECO:0007669"/>
    <property type="project" value="InterPro"/>
</dbReference>
<dbReference type="OrthoDB" id="161505at2759"/>
<gene>
    <name evidence="1" type="ORF">H310_06990</name>
</gene>
<dbReference type="VEuPathDB" id="FungiDB:H310_06990"/>
<dbReference type="Gene3D" id="3.30.420.10">
    <property type="entry name" value="Ribonuclease H-like superfamily/Ribonuclease H"/>
    <property type="match status" value="1"/>
</dbReference>
<name>A0A024U5F3_9STRA</name>
<accession>A0A024U5F3</accession>
<dbReference type="PANTHER" id="PTHR47169:SF2">
    <property type="entry name" value="OS01G0541250 PROTEIN"/>
    <property type="match status" value="1"/>
</dbReference>
<dbReference type="GeneID" id="20084040"/>
<dbReference type="RefSeq" id="XP_008870477.1">
    <property type="nucleotide sequence ID" value="XM_008872255.1"/>
</dbReference>
<evidence type="ECO:0000313" key="1">
    <source>
        <dbReference type="EMBL" id="ETW01479.1"/>
    </source>
</evidence>
<organism evidence="1">
    <name type="scientific">Aphanomyces invadans</name>
    <dbReference type="NCBI Taxonomy" id="157072"/>
    <lineage>
        <taxon>Eukaryota</taxon>
        <taxon>Sar</taxon>
        <taxon>Stramenopiles</taxon>
        <taxon>Oomycota</taxon>
        <taxon>Saprolegniomycetes</taxon>
        <taxon>Saprolegniales</taxon>
        <taxon>Verrucalvaceae</taxon>
        <taxon>Aphanomyces</taxon>
    </lineage>
</organism>
<dbReference type="EMBL" id="KI913963">
    <property type="protein sequence ID" value="ETW01479.1"/>
    <property type="molecule type" value="Genomic_DNA"/>
</dbReference>
<dbReference type="PANTHER" id="PTHR47169">
    <property type="entry name" value="OS01G0541250 PROTEIN"/>
    <property type="match status" value="1"/>
</dbReference>
<dbReference type="AlphaFoldDB" id="A0A024U5F3"/>
<protein>
    <recommendedName>
        <fullName evidence="2">Tc1-like transposase DDE domain-containing protein</fullName>
    </recommendedName>
</protein>
<evidence type="ECO:0008006" key="2">
    <source>
        <dbReference type="Google" id="ProtNLM"/>
    </source>
</evidence>
<dbReference type="InterPro" id="IPR036397">
    <property type="entry name" value="RNaseH_sf"/>
</dbReference>
<reference evidence="1" key="1">
    <citation type="submission" date="2013-12" db="EMBL/GenBank/DDBJ databases">
        <title>The Genome Sequence of Aphanomyces invadans NJM9701.</title>
        <authorList>
            <consortium name="The Broad Institute Genomics Platform"/>
            <person name="Russ C."/>
            <person name="Tyler B."/>
            <person name="van West P."/>
            <person name="Dieguez-Uribeondo J."/>
            <person name="Young S.K."/>
            <person name="Zeng Q."/>
            <person name="Gargeya S."/>
            <person name="Fitzgerald M."/>
            <person name="Abouelleil A."/>
            <person name="Alvarado L."/>
            <person name="Chapman S.B."/>
            <person name="Gainer-Dewar J."/>
            <person name="Goldberg J."/>
            <person name="Griggs A."/>
            <person name="Gujja S."/>
            <person name="Hansen M."/>
            <person name="Howarth C."/>
            <person name="Imamovic A."/>
            <person name="Ireland A."/>
            <person name="Larimer J."/>
            <person name="McCowan C."/>
            <person name="Murphy C."/>
            <person name="Pearson M."/>
            <person name="Poon T.W."/>
            <person name="Priest M."/>
            <person name="Roberts A."/>
            <person name="Saif S."/>
            <person name="Shea T."/>
            <person name="Sykes S."/>
            <person name="Wortman J."/>
            <person name="Nusbaum C."/>
            <person name="Birren B."/>
        </authorList>
    </citation>
    <scope>NUCLEOTIDE SEQUENCE [LARGE SCALE GENOMIC DNA]</scope>
    <source>
        <strain evidence="1">NJM9701</strain>
    </source>
</reference>
<sequence>MLLSRVIPAIKAKWPSCAGRRVVVQQDNAKPHIPPTDPDIVAACKSDGWDIEVKFQPPNSPDLNVLDLGFFRAIQSIQENNYSRCVDDIVAETERAWMEVDMSTLNANFLTLQSYKARSPWTFA</sequence>
<proteinExistence type="predicted"/>